<feature type="transmembrane region" description="Helical" evidence="1">
    <location>
        <begin position="45"/>
        <end position="69"/>
    </location>
</feature>
<dbReference type="Proteomes" id="UP000002945">
    <property type="component" value="Unassembled WGS sequence"/>
</dbReference>
<keyword evidence="1" id="KW-0472">Membrane</keyword>
<keyword evidence="1" id="KW-1133">Transmembrane helix</keyword>
<feature type="transmembrane region" description="Helical" evidence="1">
    <location>
        <begin position="197"/>
        <end position="216"/>
    </location>
</feature>
<feature type="transmembrane region" description="Helical" evidence="1">
    <location>
        <begin position="163"/>
        <end position="185"/>
    </location>
</feature>
<comment type="caution">
    <text evidence="2">The sequence shown here is derived from an EMBL/GenBank/DDBJ whole genome shotgun (WGS) entry which is preliminary data.</text>
</comment>
<dbReference type="STRING" id="391587.KAOT1_19292"/>
<organism evidence="2 3">
    <name type="scientific">Kordia algicida OT-1</name>
    <dbReference type="NCBI Taxonomy" id="391587"/>
    <lineage>
        <taxon>Bacteria</taxon>
        <taxon>Pseudomonadati</taxon>
        <taxon>Bacteroidota</taxon>
        <taxon>Flavobacteriia</taxon>
        <taxon>Flavobacteriales</taxon>
        <taxon>Flavobacteriaceae</taxon>
        <taxon>Kordia</taxon>
    </lineage>
</organism>
<feature type="transmembrane region" description="Helical" evidence="1">
    <location>
        <begin position="89"/>
        <end position="108"/>
    </location>
</feature>
<sequence>MEQLLTLDSLFTLFMLVLLQAVLGFDNLLYISLESQKAPKDKQSYVRKMGVGLAIILRIVLLFVLLQLIQYFQNPFLSMHSNTIVEFDLTGHSLIVLAGGIFIIYTAVKEIWHMMLMKEHEKVEGAQSKKSVKSVVTWIVVMNLVFSFDSILSAMALTSDMDYMPQLILMTIAIVLGGLLMIVMADKVSDFLQKNKMYEVLGLFILFIVGIMLLSEGGHLAKLKFFGNDVEQMSKATFYFVIITLVIIDIVQGRYQKNLLAKKAAQDKAIEEKQEASDF</sequence>
<feature type="transmembrane region" description="Helical" evidence="1">
    <location>
        <begin position="236"/>
        <end position="253"/>
    </location>
</feature>
<evidence type="ECO:0008006" key="4">
    <source>
        <dbReference type="Google" id="ProtNLM"/>
    </source>
</evidence>
<proteinExistence type="predicted"/>
<dbReference type="HOGENOM" id="CLU_064910_0_0_10"/>
<evidence type="ECO:0000313" key="2">
    <source>
        <dbReference type="EMBL" id="EDP97339.1"/>
    </source>
</evidence>
<name>A9DP26_9FLAO</name>
<dbReference type="InterPro" id="IPR005496">
    <property type="entry name" value="Integral_membrane_TerC"/>
</dbReference>
<evidence type="ECO:0000256" key="1">
    <source>
        <dbReference type="SAM" id="Phobius"/>
    </source>
</evidence>
<evidence type="ECO:0000313" key="3">
    <source>
        <dbReference type="Proteomes" id="UP000002945"/>
    </source>
</evidence>
<dbReference type="OrthoDB" id="9805314at2"/>
<keyword evidence="3" id="KW-1185">Reference proteome</keyword>
<keyword evidence="1" id="KW-0812">Transmembrane</keyword>
<protein>
    <recommendedName>
        <fullName evidence="4">Integral membrane protein TerC</fullName>
    </recommendedName>
</protein>
<feature type="transmembrane region" description="Helical" evidence="1">
    <location>
        <begin position="12"/>
        <end position="33"/>
    </location>
</feature>
<dbReference type="RefSeq" id="WP_007096389.1">
    <property type="nucleotide sequence ID" value="NZ_CP142125.1"/>
</dbReference>
<dbReference type="AlphaFoldDB" id="A9DP26"/>
<dbReference type="Pfam" id="PF03741">
    <property type="entry name" value="TerC"/>
    <property type="match status" value="1"/>
</dbReference>
<feature type="transmembrane region" description="Helical" evidence="1">
    <location>
        <begin position="135"/>
        <end position="157"/>
    </location>
</feature>
<dbReference type="eggNOG" id="COG0861">
    <property type="taxonomic scope" value="Bacteria"/>
</dbReference>
<dbReference type="GO" id="GO:0016020">
    <property type="term" value="C:membrane"/>
    <property type="evidence" value="ECO:0007669"/>
    <property type="project" value="InterPro"/>
</dbReference>
<gene>
    <name evidence="2" type="ORF">KAOT1_19292</name>
</gene>
<accession>A9DP26</accession>
<dbReference type="EMBL" id="ABIB01000002">
    <property type="protein sequence ID" value="EDP97339.1"/>
    <property type="molecule type" value="Genomic_DNA"/>
</dbReference>
<reference evidence="2 3" key="1">
    <citation type="journal article" date="2011" name="J. Bacteriol.">
        <title>Genome sequence of the algicidal bacterium Kordia algicida OT-1.</title>
        <authorList>
            <person name="Lee H.S."/>
            <person name="Kang S.G."/>
            <person name="Kwon K.K."/>
            <person name="Lee J.H."/>
            <person name="Kim S.J."/>
        </authorList>
    </citation>
    <scope>NUCLEOTIDE SEQUENCE [LARGE SCALE GENOMIC DNA]</scope>
    <source>
        <strain evidence="2 3">OT-1</strain>
    </source>
</reference>